<dbReference type="InterPro" id="IPR036864">
    <property type="entry name" value="Zn2-C6_fun-type_DNA-bd_sf"/>
</dbReference>
<gene>
    <name evidence="5" type="ORF">BD324DRAFT_602464</name>
</gene>
<sequence length="773" mass="85693">MSTSPRLRPVDGSDRTIARTDATEHRRLGNDITAGPSKRRQSSPHAFKLSSSVPESQHEAFTELLRKRQPPSCDACRTRKLKCSGRPSVIELGSGAIATKPCENCKEWSLDCSYLYQRKRRGRKNRVVERLVQEQRSGSRIGSGGSRGIQEDHFSENEGEVGDEHDSLYAQSHTRGQDRSSRFMNGPQASRRSSSPVRIPGDHHDHPRPPQPQPPFSTVPPPPFWTSPNESTPSNGRPDSAVQGGQSSHAAPPFQANPGDPFAAYPQQYPASHIDLPGPSAFVQPGDLHAHGPLPDAPTYGQSSQDRGPSYALAEPMPIVYSIEAVLPRELAMSIIDRYFEHVYCIIPVIHRPSFSADLTLREEERRPMLLATVFAIVALTLLHIPRAFFPSLSGEGVRKLSSSCLRAANSIVRKEMNVLTVDLICIKYFTFVIHNINGATGLEAAVWGEAISLAISLGLHREDSYRGLNPIETERRRRVWFLIFNADKFEAVFRARPILLRPDEFVGPESTDMPAELEDKAISVHGYLPSSAAVPLIVGFNILTRLVTLIGDLLIRERDVRRQPPRDPESVLTSLREVRKLQSRVKAIADTLPVPFKLDIFNPLDLPAPGWEDIMRNQLDLFYQDPMASETAKDGYLVMRANIHVTLAMTRLRIILHRDDLLNLAGPIGTPSRNGKSFDEQLAAELVAADLGESQDWRLGVYQDLFNAVHGLPIQALAANGPSLVNKIRVVAVTLIDALPAQDYGDIQVQGIAAYLLDFLNIMTSIESEFND</sequence>
<dbReference type="Proteomes" id="UP000193218">
    <property type="component" value="Unassembled WGS sequence"/>
</dbReference>
<dbReference type="CDD" id="cd00067">
    <property type="entry name" value="GAL4"/>
    <property type="match status" value="1"/>
</dbReference>
<feature type="compositionally biased region" description="Basic and acidic residues" evidence="3">
    <location>
        <begin position="8"/>
        <end position="29"/>
    </location>
</feature>
<evidence type="ECO:0000313" key="5">
    <source>
        <dbReference type="EMBL" id="ORX35946.1"/>
    </source>
</evidence>
<dbReference type="PANTHER" id="PTHR31668">
    <property type="entry name" value="GLUCOSE TRANSPORT TRANSCRIPTION REGULATOR RGT1-RELATED-RELATED"/>
    <property type="match status" value="1"/>
</dbReference>
<evidence type="ECO:0000256" key="2">
    <source>
        <dbReference type="ARBA" id="ARBA00023242"/>
    </source>
</evidence>
<feature type="compositionally biased region" description="Pro residues" evidence="3">
    <location>
        <begin position="209"/>
        <end position="225"/>
    </location>
</feature>
<dbReference type="AlphaFoldDB" id="A0A1Y1UEL6"/>
<dbReference type="OrthoDB" id="1708823at2759"/>
<dbReference type="GO" id="GO:0008270">
    <property type="term" value="F:zinc ion binding"/>
    <property type="evidence" value="ECO:0007669"/>
    <property type="project" value="InterPro"/>
</dbReference>
<evidence type="ECO:0000259" key="4">
    <source>
        <dbReference type="PROSITE" id="PS50048"/>
    </source>
</evidence>
<accession>A0A1Y1UEL6</accession>
<dbReference type="GO" id="GO:0003677">
    <property type="term" value="F:DNA binding"/>
    <property type="evidence" value="ECO:0007669"/>
    <property type="project" value="InterPro"/>
</dbReference>
<organism evidence="5 6">
    <name type="scientific">Kockovaella imperatae</name>
    <dbReference type="NCBI Taxonomy" id="4999"/>
    <lineage>
        <taxon>Eukaryota</taxon>
        <taxon>Fungi</taxon>
        <taxon>Dikarya</taxon>
        <taxon>Basidiomycota</taxon>
        <taxon>Agaricomycotina</taxon>
        <taxon>Tremellomycetes</taxon>
        <taxon>Tremellales</taxon>
        <taxon>Cuniculitremaceae</taxon>
        <taxon>Kockovaella</taxon>
    </lineage>
</organism>
<feature type="region of interest" description="Disordered" evidence="3">
    <location>
        <begin position="129"/>
        <end position="152"/>
    </location>
</feature>
<dbReference type="InterPro" id="IPR001138">
    <property type="entry name" value="Zn2Cys6_DnaBD"/>
</dbReference>
<dbReference type="SMART" id="SM00066">
    <property type="entry name" value="GAL4"/>
    <property type="match status" value="1"/>
</dbReference>
<comment type="caution">
    <text evidence="5">The sequence shown here is derived from an EMBL/GenBank/DDBJ whole genome shotgun (WGS) entry which is preliminary data.</text>
</comment>
<dbReference type="STRING" id="4999.A0A1Y1UEL6"/>
<dbReference type="PROSITE" id="PS50048">
    <property type="entry name" value="ZN2_CY6_FUNGAL_2"/>
    <property type="match status" value="1"/>
</dbReference>
<dbReference type="GeneID" id="33555754"/>
<evidence type="ECO:0000256" key="1">
    <source>
        <dbReference type="ARBA" id="ARBA00022723"/>
    </source>
</evidence>
<dbReference type="EMBL" id="NBSH01000009">
    <property type="protein sequence ID" value="ORX35946.1"/>
    <property type="molecule type" value="Genomic_DNA"/>
</dbReference>
<dbReference type="InParanoid" id="A0A1Y1UEL6"/>
<feature type="region of interest" description="Disordered" evidence="3">
    <location>
        <begin position="1"/>
        <end position="64"/>
    </location>
</feature>
<dbReference type="GO" id="GO:0000981">
    <property type="term" value="F:DNA-binding transcription factor activity, RNA polymerase II-specific"/>
    <property type="evidence" value="ECO:0007669"/>
    <property type="project" value="InterPro"/>
</dbReference>
<dbReference type="Pfam" id="PF04082">
    <property type="entry name" value="Fungal_trans"/>
    <property type="match status" value="1"/>
</dbReference>
<dbReference type="CDD" id="cd12148">
    <property type="entry name" value="fungal_TF_MHR"/>
    <property type="match status" value="1"/>
</dbReference>
<keyword evidence="2" id="KW-0539">Nucleus</keyword>
<keyword evidence="6" id="KW-1185">Reference proteome</keyword>
<dbReference type="GO" id="GO:0006351">
    <property type="term" value="P:DNA-templated transcription"/>
    <property type="evidence" value="ECO:0007669"/>
    <property type="project" value="InterPro"/>
</dbReference>
<protein>
    <submittedName>
        <fullName evidence="5">Fungal-specific transcription factor domain-domain-containing protein</fullName>
    </submittedName>
</protein>
<feature type="region of interest" description="Disordered" evidence="3">
    <location>
        <begin position="170"/>
        <end position="308"/>
    </location>
</feature>
<proteinExistence type="predicted"/>
<dbReference type="RefSeq" id="XP_021870075.1">
    <property type="nucleotide sequence ID" value="XM_022013946.1"/>
</dbReference>
<keyword evidence="1" id="KW-0479">Metal-binding</keyword>
<evidence type="ECO:0000256" key="3">
    <source>
        <dbReference type="SAM" id="MobiDB-lite"/>
    </source>
</evidence>
<feature type="domain" description="Zn(2)-C6 fungal-type" evidence="4">
    <location>
        <begin position="72"/>
        <end position="114"/>
    </location>
</feature>
<dbReference type="Gene3D" id="4.10.240.10">
    <property type="entry name" value="Zn(2)-C6 fungal-type DNA-binding domain"/>
    <property type="match status" value="1"/>
</dbReference>
<reference evidence="5 6" key="1">
    <citation type="submission" date="2017-03" db="EMBL/GenBank/DDBJ databases">
        <title>Widespread Adenine N6-methylation of Active Genes in Fungi.</title>
        <authorList>
            <consortium name="DOE Joint Genome Institute"/>
            <person name="Mondo S.J."/>
            <person name="Dannebaum R.O."/>
            <person name="Kuo R.C."/>
            <person name="Louie K.B."/>
            <person name="Bewick A.J."/>
            <person name="Labutti K."/>
            <person name="Haridas S."/>
            <person name="Kuo A."/>
            <person name="Salamov A."/>
            <person name="Ahrendt S.R."/>
            <person name="Lau R."/>
            <person name="Bowen B.P."/>
            <person name="Lipzen A."/>
            <person name="Sullivan W."/>
            <person name="Andreopoulos W.B."/>
            <person name="Clum A."/>
            <person name="Lindquist E."/>
            <person name="Daum C."/>
            <person name="Northen T.R."/>
            <person name="Ramamoorthy G."/>
            <person name="Schmitz R.J."/>
            <person name="Gryganskyi A."/>
            <person name="Culley D."/>
            <person name="Magnuson J."/>
            <person name="James T.Y."/>
            <person name="O'Malley M.A."/>
            <person name="Stajich J.E."/>
            <person name="Spatafora J.W."/>
            <person name="Visel A."/>
            <person name="Grigoriev I.V."/>
        </authorList>
    </citation>
    <scope>NUCLEOTIDE SEQUENCE [LARGE SCALE GENOMIC DNA]</scope>
    <source>
        <strain evidence="5 6">NRRL Y-17943</strain>
    </source>
</reference>
<dbReference type="Pfam" id="PF00172">
    <property type="entry name" value="Zn_clus"/>
    <property type="match status" value="1"/>
</dbReference>
<evidence type="ECO:0000313" key="6">
    <source>
        <dbReference type="Proteomes" id="UP000193218"/>
    </source>
</evidence>
<dbReference type="SUPFAM" id="SSF57701">
    <property type="entry name" value="Zn2/Cys6 DNA-binding domain"/>
    <property type="match status" value="1"/>
</dbReference>
<name>A0A1Y1UEL6_9TREE</name>
<feature type="compositionally biased region" description="Polar residues" evidence="3">
    <location>
        <begin position="229"/>
        <end position="249"/>
    </location>
</feature>
<dbReference type="InterPro" id="IPR007219">
    <property type="entry name" value="XnlR_reg_dom"/>
</dbReference>
<dbReference type="InterPro" id="IPR050797">
    <property type="entry name" value="Carb_Metab_Trans_Reg"/>
</dbReference>
<feature type="compositionally biased region" description="Polar residues" evidence="3">
    <location>
        <begin position="187"/>
        <end position="196"/>
    </location>
</feature>